<dbReference type="GO" id="GO:0045892">
    <property type="term" value="P:negative regulation of DNA-templated transcription"/>
    <property type="evidence" value="ECO:0007669"/>
    <property type="project" value="TreeGrafter"/>
</dbReference>
<dbReference type="GO" id="GO:0047134">
    <property type="term" value="F:protein-disulfide reductase [NAD(P)H] activity"/>
    <property type="evidence" value="ECO:0007669"/>
    <property type="project" value="TreeGrafter"/>
</dbReference>
<dbReference type="Proteomes" id="UP000591537">
    <property type="component" value="Unassembled WGS sequence"/>
</dbReference>
<comment type="function">
    <text evidence="11">Acts as a transcriptional regulator. Probably redox-responsive. The apo- but not holo-form probably binds DNA.</text>
</comment>
<keyword evidence="6 11" id="KW-0411">Iron-sulfur</keyword>
<evidence type="ECO:0000313" key="15">
    <source>
        <dbReference type="Proteomes" id="UP000591537"/>
    </source>
</evidence>
<feature type="compositionally biased region" description="Basic residues" evidence="12">
    <location>
        <begin position="91"/>
        <end position="103"/>
    </location>
</feature>
<dbReference type="GO" id="GO:0003677">
    <property type="term" value="F:DNA binding"/>
    <property type="evidence" value="ECO:0007669"/>
    <property type="project" value="UniProtKB-UniRule"/>
</dbReference>
<dbReference type="PANTHER" id="PTHR38839:SF6">
    <property type="entry name" value="TRANSCRIPTIONAL REGULATOR WHIB1"/>
    <property type="match status" value="1"/>
</dbReference>
<evidence type="ECO:0000256" key="6">
    <source>
        <dbReference type="ARBA" id="ARBA00023014"/>
    </source>
</evidence>
<evidence type="ECO:0000256" key="10">
    <source>
        <dbReference type="ARBA" id="ARBA00023163"/>
    </source>
</evidence>
<keyword evidence="15" id="KW-1185">Reference proteome</keyword>
<keyword evidence="9 11" id="KW-1015">Disulfide bond</keyword>
<protein>
    <recommendedName>
        <fullName evidence="11">Transcriptional regulator WhiB</fullName>
    </recommendedName>
</protein>
<evidence type="ECO:0000256" key="11">
    <source>
        <dbReference type="HAMAP-Rule" id="MF_01479"/>
    </source>
</evidence>
<dbReference type="PANTHER" id="PTHR38839">
    <property type="entry name" value="TRANSCRIPTIONAL REGULATOR WHID-RELATED"/>
    <property type="match status" value="1"/>
</dbReference>
<dbReference type="InterPro" id="IPR034768">
    <property type="entry name" value="4FE4S_WBL"/>
</dbReference>
<evidence type="ECO:0000256" key="2">
    <source>
        <dbReference type="ARBA" id="ARBA00006597"/>
    </source>
</evidence>
<comment type="subcellular location">
    <subcellularLocation>
        <location evidence="1 11">Cytoplasm</location>
    </subcellularLocation>
</comment>
<comment type="similarity">
    <text evidence="2 11">Belongs to the WhiB family.</text>
</comment>
<keyword evidence="10 11" id="KW-0804">Transcription</keyword>
<dbReference type="GO" id="GO:0045454">
    <property type="term" value="P:cell redox homeostasis"/>
    <property type="evidence" value="ECO:0007669"/>
    <property type="project" value="TreeGrafter"/>
</dbReference>
<name>A0A7W9TJW7_9ACTN</name>
<comment type="cofactor">
    <cofactor evidence="11">
        <name>[4Fe-4S] cluster</name>
        <dbReference type="ChEBI" id="CHEBI:49883"/>
    </cofactor>
    <text evidence="11">Binds 1 [4Fe-4S] cluster per subunit. Following nitrosylation of the [4Fe-4S] cluster binds 1 [4Fe-8(NO)] cluster per subunit.</text>
</comment>
<keyword evidence="8 11" id="KW-0238">DNA-binding</keyword>
<dbReference type="GO" id="GO:0005737">
    <property type="term" value="C:cytoplasm"/>
    <property type="evidence" value="ECO:0007669"/>
    <property type="project" value="UniProtKB-SubCell"/>
</dbReference>
<evidence type="ECO:0000259" key="13">
    <source>
        <dbReference type="PROSITE" id="PS51674"/>
    </source>
</evidence>
<feature type="binding site" evidence="11">
    <location>
        <position position="61"/>
    </location>
    <ligand>
        <name>[4Fe-4S] cluster</name>
        <dbReference type="ChEBI" id="CHEBI:49883"/>
    </ligand>
</feature>
<feature type="domain" description="4Fe-4S Wbl-type" evidence="13">
    <location>
        <begin position="29"/>
        <end position="91"/>
    </location>
</feature>
<organism evidence="14 15">
    <name type="scientific">Streptomyces paradoxus</name>
    <dbReference type="NCBI Taxonomy" id="66375"/>
    <lineage>
        <taxon>Bacteria</taxon>
        <taxon>Bacillati</taxon>
        <taxon>Actinomycetota</taxon>
        <taxon>Actinomycetes</taxon>
        <taxon>Kitasatosporales</taxon>
        <taxon>Streptomycetaceae</taxon>
        <taxon>Streptomyces</taxon>
    </lineage>
</organism>
<evidence type="ECO:0000256" key="5">
    <source>
        <dbReference type="ARBA" id="ARBA00023004"/>
    </source>
</evidence>
<gene>
    <name evidence="11" type="primary">whiB</name>
    <name evidence="14" type="ORF">HNR57_006948</name>
</gene>
<sequence>MKNVQNIVGLSAAHKPASEAGVDWRHNAVCREEDPELFFPIGNTGPALLQIEEAKAVCRRCPVMERCLHWAMESGQEQGVWGGTDEDERRRMRRRAARKRANT</sequence>
<evidence type="ECO:0000256" key="9">
    <source>
        <dbReference type="ARBA" id="ARBA00023157"/>
    </source>
</evidence>
<accession>A0A7W9TJW7</accession>
<comment type="caution">
    <text evidence="14">The sequence shown here is derived from an EMBL/GenBank/DDBJ whole genome shotgun (WGS) entry which is preliminary data.</text>
</comment>
<evidence type="ECO:0000256" key="8">
    <source>
        <dbReference type="ARBA" id="ARBA00023125"/>
    </source>
</evidence>
<dbReference type="EMBL" id="JACHGV010000015">
    <property type="protein sequence ID" value="MBB6080997.1"/>
    <property type="molecule type" value="Genomic_DNA"/>
</dbReference>
<keyword evidence="5 11" id="KW-0408">Iron</keyword>
<dbReference type="InterPro" id="IPR003482">
    <property type="entry name" value="Whib"/>
</dbReference>
<evidence type="ECO:0000313" key="14">
    <source>
        <dbReference type="EMBL" id="MBB6080997.1"/>
    </source>
</evidence>
<keyword evidence="11" id="KW-0963">Cytoplasm</keyword>
<dbReference type="GO" id="GO:0046872">
    <property type="term" value="F:metal ion binding"/>
    <property type="evidence" value="ECO:0007669"/>
    <property type="project" value="UniProtKB-KW"/>
</dbReference>
<keyword evidence="3 11" id="KW-0004">4Fe-4S</keyword>
<comment type="PTM">
    <text evidence="11">Upon Fe-S cluster removal intramolecular disulfide bonds are formed.</text>
</comment>
<evidence type="ECO:0000256" key="4">
    <source>
        <dbReference type="ARBA" id="ARBA00022723"/>
    </source>
</evidence>
<dbReference type="AlphaFoldDB" id="A0A7W9TJW7"/>
<keyword evidence="7 11" id="KW-0805">Transcription regulation</keyword>
<evidence type="ECO:0000256" key="3">
    <source>
        <dbReference type="ARBA" id="ARBA00022485"/>
    </source>
</evidence>
<feature type="binding site" evidence="11">
    <location>
        <position position="30"/>
    </location>
    <ligand>
        <name>[4Fe-4S] cluster</name>
        <dbReference type="ChEBI" id="CHEBI:49883"/>
    </ligand>
</feature>
<reference evidence="14 15" key="1">
    <citation type="submission" date="2020-08" db="EMBL/GenBank/DDBJ databases">
        <title>Genomic Encyclopedia of Type Strains, Phase IV (KMG-IV): sequencing the most valuable type-strain genomes for metagenomic binning, comparative biology and taxonomic classification.</title>
        <authorList>
            <person name="Goeker M."/>
        </authorList>
    </citation>
    <scope>NUCLEOTIDE SEQUENCE [LARGE SCALE GENOMIC DNA]</scope>
    <source>
        <strain evidence="14 15">DSM 43350</strain>
    </source>
</reference>
<feature type="region of interest" description="Disordered" evidence="12">
    <location>
        <begin position="76"/>
        <end position="103"/>
    </location>
</feature>
<evidence type="ECO:0000256" key="12">
    <source>
        <dbReference type="SAM" id="MobiDB-lite"/>
    </source>
</evidence>
<feature type="binding site" evidence="11">
    <location>
        <position position="67"/>
    </location>
    <ligand>
        <name>[4Fe-4S] cluster</name>
        <dbReference type="ChEBI" id="CHEBI:49883"/>
    </ligand>
</feature>
<comment type="PTM">
    <text evidence="11">The Fe-S cluster can be nitrosylated by nitric oxide (NO).</text>
</comment>
<dbReference type="GO" id="GO:0051539">
    <property type="term" value="F:4 iron, 4 sulfur cluster binding"/>
    <property type="evidence" value="ECO:0007669"/>
    <property type="project" value="UniProtKB-UniRule"/>
</dbReference>
<proteinExistence type="inferred from homology"/>
<dbReference type="GO" id="GO:0035731">
    <property type="term" value="F:dinitrosyl-iron complex binding"/>
    <property type="evidence" value="ECO:0007669"/>
    <property type="project" value="UniProtKB-UniRule"/>
</dbReference>
<dbReference type="RefSeq" id="WP_184566418.1">
    <property type="nucleotide sequence ID" value="NZ_BAAARS010000012.1"/>
</dbReference>
<keyword evidence="4 11" id="KW-0479">Metal-binding</keyword>
<evidence type="ECO:0000256" key="7">
    <source>
        <dbReference type="ARBA" id="ARBA00023015"/>
    </source>
</evidence>
<dbReference type="HAMAP" id="MF_01479">
    <property type="entry name" value="WhiB"/>
    <property type="match status" value="1"/>
</dbReference>
<evidence type="ECO:0000256" key="1">
    <source>
        <dbReference type="ARBA" id="ARBA00004496"/>
    </source>
</evidence>
<feature type="binding site" evidence="11">
    <location>
        <position position="58"/>
    </location>
    <ligand>
        <name>[4Fe-4S] cluster</name>
        <dbReference type="ChEBI" id="CHEBI:49883"/>
    </ligand>
</feature>
<dbReference type="Pfam" id="PF02467">
    <property type="entry name" value="Whib"/>
    <property type="match status" value="1"/>
</dbReference>
<dbReference type="PROSITE" id="PS51674">
    <property type="entry name" value="4FE4S_WBL"/>
    <property type="match status" value="1"/>
</dbReference>